<name>A0A8H7JCQ8_9PLEO</name>
<sequence>MASKIVRLHLPPKLLAQIKSLEIHRHLQSALFKLPKLLPANEEVKLLNRLTSLLNNPLFLHAIAPRLRLANPHSIDSPATADASLITTDHLGISTTFSKNSWTTQLHYGTSVLIEAGDLNVQREQGCERSVRWFCEEVEFLCCEFGARVSTVREGLGGKVGERGMSKVVRLKLKTKMKMGKGRGVGGVQKRGW</sequence>
<reference evidence="1" key="2">
    <citation type="submission" date="2020-09" db="EMBL/GenBank/DDBJ databases">
        <title>Reference genome assembly for Australian Ascochyta lentis isolate Al4.</title>
        <authorList>
            <person name="Lee R.C."/>
            <person name="Farfan-Caceres L.M."/>
            <person name="Debler J.W."/>
            <person name="Williams A.H."/>
            <person name="Henares B.M."/>
        </authorList>
    </citation>
    <scope>NUCLEOTIDE SEQUENCE</scope>
    <source>
        <strain evidence="1">Al4</strain>
    </source>
</reference>
<evidence type="ECO:0000313" key="1">
    <source>
        <dbReference type="EMBL" id="KAF9699956.1"/>
    </source>
</evidence>
<reference evidence="1" key="1">
    <citation type="submission" date="2018-12" db="EMBL/GenBank/DDBJ databases">
        <authorList>
            <person name="Syme R.A."/>
            <person name="Farfan-Caceres L."/>
            <person name="Lichtenzveig J."/>
        </authorList>
    </citation>
    <scope>NUCLEOTIDE SEQUENCE</scope>
    <source>
        <strain evidence="1">Al4</strain>
    </source>
</reference>
<evidence type="ECO:0000313" key="2">
    <source>
        <dbReference type="Proteomes" id="UP000651452"/>
    </source>
</evidence>
<dbReference type="AlphaFoldDB" id="A0A8H7JCQ8"/>
<comment type="caution">
    <text evidence="1">The sequence shown here is derived from an EMBL/GenBank/DDBJ whole genome shotgun (WGS) entry which is preliminary data.</text>
</comment>
<dbReference type="EMBL" id="RZGK01000003">
    <property type="protein sequence ID" value="KAF9699956.1"/>
    <property type="molecule type" value="Genomic_DNA"/>
</dbReference>
<protein>
    <submittedName>
        <fullName evidence="1">Uncharacterized protein</fullName>
    </submittedName>
</protein>
<accession>A0A8H7JCQ8</accession>
<keyword evidence="2" id="KW-1185">Reference proteome</keyword>
<dbReference type="OrthoDB" id="3672963at2759"/>
<gene>
    <name evidence="1" type="ORF">EKO04_001981</name>
</gene>
<organism evidence="1 2">
    <name type="scientific">Ascochyta lentis</name>
    <dbReference type="NCBI Taxonomy" id="205686"/>
    <lineage>
        <taxon>Eukaryota</taxon>
        <taxon>Fungi</taxon>
        <taxon>Dikarya</taxon>
        <taxon>Ascomycota</taxon>
        <taxon>Pezizomycotina</taxon>
        <taxon>Dothideomycetes</taxon>
        <taxon>Pleosporomycetidae</taxon>
        <taxon>Pleosporales</taxon>
        <taxon>Pleosporineae</taxon>
        <taxon>Didymellaceae</taxon>
        <taxon>Ascochyta</taxon>
    </lineage>
</organism>
<proteinExistence type="predicted"/>
<dbReference type="Proteomes" id="UP000651452">
    <property type="component" value="Unassembled WGS sequence"/>
</dbReference>